<dbReference type="RefSeq" id="WP_344176314.1">
    <property type="nucleotide sequence ID" value="NZ_BAAANC010000002.1"/>
</dbReference>
<evidence type="ECO:0000313" key="7">
    <source>
        <dbReference type="EMBL" id="GAA1534515.1"/>
    </source>
</evidence>
<dbReference type="CDD" id="cd01189">
    <property type="entry name" value="INT_ICEBs1_C_like"/>
    <property type="match status" value="1"/>
</dbReference>
<dbReference type="Pfam" id="PF14659">
    <property type="entry name" value="Phage_int_SAM_3"/>
    <property type="match status" value="1"/>
</dbReference>
<dbReference type="InterPro" id="IPR050090">
    <property type="entry name" value="Tyrosine_recombinase_XerCD"/>
</dbReference>
<dbReference type="InterPro" id="IPR010998">
    <property type="entry name" value="Integrase_recombinase_N"/>
</dbReference>
<evidence type="ECO:0000256" key="1">
    <source>
        <dbReference type="ARBA" id="ARBA00022908"/>
    </source>
</evidence>
<dbReference type="PANTHER" id="PTHR30349">
    <property type="entry name" value="PHAGE INTEGRASE-RELATED"/>
    <property type="match status" value="1"/>
</dbReference>
<protein>
    <submittedName>
        <fullName evidence="7">Site-specific integrase</fullName>
    </submittedName>
</protein>
<dbReference type="Gene3D" id="1.10.443.10">
    <property type="entry name" value="Intergrase catalytic core"/>
    <property type="match status" value="1"/>
</dbReference>
<dbReference type="SUPFAM" id="SSF56349">
    <property type="entry name" value="DNA breaking-rejoining enzymes"/>
    <property type="match status" value="1"/>
</dbReference>
<sequence>MSTFLEYWLEHIVKPARKPKTHQGYELVARVHLIPELGRKKLHKLTGADVRLFKKRIRNMCLCCRHGYDERRGDQARCCAVGRCCERGPSDRLVQQIHAVLRNALQAAVREEVLQRNVAKLVQVEGAQYDTNRGATEEQARLLLKAAKETRLYALFVLALFMGLRRGELLGLKWDDIDWVEKTVEIRRTLQRVDGALQAVTPKTRKSRRTVPLIELCLDVLMVHKRQQAKERLLAGEKWVDTGYVFTTEIGTPIEPDNLRRTWYPLRVEAGLGEMRFHDLRYSCVTLLPRLKVPPHIVQAIVGHADVQVTMAIYAHASLEDQRKALDQLAELVAG</sequence>
<name>A0ABN2B714_9ACTN</name>
<keyword evidence="1" id="KW-0229">DNA integration</keyword>
<evidence type="ECO:0000313" key="8">
    <source>
        <dbReference type="Proteomes" id="UP001500363"/>
    </source>
</evidence>
<evidence type="ECO:0000259" key="5">
    <source>
        <dbReference type="PROSITE" id="PS51898"/>
    </source>
</evidence>
<evidence type="ECO:0000256" key="3">
    <source>
        <dbReference type="ARBA" id="ARBA00023172"/>
    </source>
</evidence>
<evidence type="ECO:0000256" key="4">
    <source>
        <dbReference type="PROSITE-ProRule" id="PRU01248"/>
    </source>
</evidence>
<dbReference type="InterPro" id="IPR002104">
    <property type="entry name" value="Integrase_catalytic"/>
</dbReference>
<comment type="caution">
    <text evidence="7">The sequence shown here is derived from an EMBL/GenBank/DDBJ whole genome shotgun (WGS) entry which is preliminary data.</text>
</comment>
<keyword evidence="3" id="KW-0233">DNA recombination</keyword>
<feature type="domain" description="Core-binding (CB)" evidence="6">
    <location>
        <begin position="1"/>
        <end position="109"/>
    </location>
</feature>
<dbReference type="Pfam" id="PF00589">
    <property type="entry name" value="Phage_integrase"/>
    <property type="match status" value="1"/>
</dbReference>
<dbReference type="InterPro" id="IPR044068">
    <property type="entry name" value="CB"/>
</dbReference>
<dbReference type="InterPro" id="IPR004107">
    <property type="entry name" value="Integrase_SAM-like_N"/>
</dbReference>
<dbReference type="PROSITE" id="PS51900">
    <property type="entry name" value="CB"/>
    <property type="match status" value="1"/>
</dbReference>
<evidence type="ECO:0000256" key="2">
    <source>
        <dbReference type="ARBA" id="ARBA00023125"/>
    </source>
</evidence>
<dbReference type="InterPro" id="IPR011010">
    <property type="entry name" value="DNA_brk_join_enz"/>
</dbReference>
<organism evidence="7 8">
    <name type="scientific">Kribbella lupini</name>
    <dbReference type="NCBI Taxonomy" id="291602"/>
    <lineage>
        <taxon>Bacteria</taxon>
        <taxon>Bacillati</taxon>
        <taxon>Actinomycetota</taxon>
        <taxon>Actinomycetes</taxon>
        <taxon>Propionibacteriales</taxon>
        <taxon>Kribbellaceae</taxon>
        <taxon>Kribbella</taxon>
    </lineage>
</organism>
<dbReference type="PROSITE" id="PS51898">
    <property type="entry name" value="TYR_RECOMBINASE"/>
    <property type="match status" value="1"/>
</dbReference>
<gene>
    <name evidence="7" type="ORF">GCM10009741_41190</name>
</gene>
<feature type="domain" description="Tyr recombinase" evidence="5">
    <location>
        <begin position="130"/>
        <end position="327"/>
    </location>
</feature>
<dbReference type="PANTHER" id="PTHR30349:SF91">
    <property type="entry name" value="INTA PROTEIN"/>
    <property type="match status" value="1"/>
</dbReference>
<dbReference type="Gene3D" id="1.10.150.130">
    <property type="match status" value="1"/>
</dbReference>
<dbReference type="EMBL" id="BAAANC010000002">
    <property type="protein sequence ID" value="GAA1534515.1"/>
    <property type="molecule type" value="Genomic_DNA"/>
</dbReference>
<reference evidence="7 8" key="1">
    <citation type="journal article" date="2019" name="Int. J. Syst. Evol. Microbiol.">
        <title>The Global Catalogue of Microorganisms (GCM) 10K type strain sequencing project: providing services to taxonomists for standard genome sequencing and annotation.</title>
        <authorList>
            <consortium name="The Broad Institute Genomics Platform"/>
            <consortium name="The Broad Institute Genome Sequencing Center for Infectious Disease"/>
            <person name="Wu L."/>
            <person name="Ma J."/>
        </authorList>
    </citation>
    <scope>NUCLEOTIDE SEQUENCE [LARGE SCALE GENOMIC DNA]</scope>
    <source>
        <strain evidence="7 8">JCM 14303</strain>
    </source>
</reference>
<evidence type="ECO:0000259" key="6">
    <source>
        <dbReference type="PROSITE" id="PS51900"/>
    </source>
</evidence>
<dbReference type="InterPro" id="IPR013762">
    <property type="entry name" value="Integrase-like_cat_sf"/>
</dbReference>
<dbReference type="Proteomes" id="UP001500363">
    <property type="component" value="Unassembled WGS sequence"/>
</dbReference>
<keyword evidence="2 4" id="KW-0238">DNA-binding</keyword>
<accession>A0ABN2B714</accession>
<keyword evidence="8" id="KW-1185">Reference proteome</keyword>
<proteinExistence type="predicted"/>